<keyword evidence="2" id="KW-1185">Reference proteome</keyword>
<dbReference type="GeneID" id="77951596"/>
<evidence type="ECO:0000313" key="1">
    <source>
        <dbReference type="EMBL" id="QPI18486.1"/>
    </source>
</evidence>
<sequence length="82" mass="9650">MVTILGRFIIQKMKELEQKQKDDDIINSLIALNDEQWDFIIADQDARCWAGGTYYGIVCTEYHIYHAYTDKYVFTGLREPLL</sequence>
<proteinExistence type="predicted"/>
<evidence type="ECO:0000313" key="2">
    <source>
        <dbReference type="Proteomes" id="UP000594422"/>
    </source>
</evidence>
<reference evidence="1 2" key="1">
    <citation type="submission" date="2020-10" db="EMBL/GenBank/DDBJ databases">
        <title>Novel bacteriophages targeting Providencia spp. as potential agents for phage therapy.</title>
        <authorList>
            <person name="Rakov C."/>
            <person name="Alkalay-Oren S."/>
            <person name="Coppenhagen-Glazer S."/>
            <person name="Hazan R."/>
        </authorList>
    </citation>
    <scope>NUCLEOTIDE SEQUENCE [LARGE SCALE GENOMIC DNA]</scope>
</reference>
<accession>A0A7S9XF64</accession>
<name>A0A7S9XF64_9CAUD</name>
<dbReference type="KEGG" id="vg:77951596"/>
<protein>
    <submittedName>
        <fullName evidence="1">Uncharacterized protein</fullName>
    </submittedName>
</protein>
<dbReference type="EMBL" id="MW057861">
    <property type="protein sequence ID" value="QPI18486.1"/>
    <property type="molecule type" value="Genomic_DNA"/>
</dbReference>
<dbReference type="RefSeq" id="YP_010675273.1">
    <property type="nucleotide sequence ID" value="NC_071001.1"/>
</dbReference>
<organism evidence="1 2">
    <name type="scientific">Providencia phage PSTCR7</name>
    <dbReference type="NCBI Taxonomy" id="2783549"/>
    <lineage>
        <taxon>Viruses</taxon>
        <taxon>Duplodnaviria</taxon>
        <taxon>Heunggongvirae</taxon>
        <taxon>Uroviricota</taxon>
        <taxon>Caudoviricetes</taxon>
        <taxon>Craquatrovirus</taxon>
        <taxon>Craquatrovirus PSTCR7</taxon>
    </lineage>
</organism>
<dbReference type="Proteomes" id="UP000594422">
    <property type="component" value="Segment"/>
</dbReference>